<dbReference type="Proteomes" id="UP000178797">
    <property type="component" value="Unassembled WGS sequence"/>
</dbReference>
<name>A0A1F7S0W9_9BACT</name>
<comment type="caution">
    <text evidence="1">The sequence shown here is derived from an EMBL/GenBank/DDBJ whole genome shotgun (WGS) entry which is preliminary data.</text>
</comment>
<dbReference type="EMBL" id="MGDE01000044">
    <property type="protein sequence ID" value="OGL47330.1"/>
    <property type="molecule type" value="Genomic_DNA"/>
</dbReference>
<sequence length="72" mass="8644">MIIAHYNHSQEQEYLIQIHQMDGETFATCYKNGEFHHYSKWDEQEQEFIQRYITEASNNPQFPKVIHIGGDK</sequence>
<dbReference type="AlphaFoldDB" id="A0A1F7S0W9"/>
<reference evidence="1 2" key="1">
    <citation type="journal article" date="2016" name="Nat. Commun.">
        <title>Thousands of microbial genomes shed light on interconnected biogeochemical processes in an aquifer system.</title>
        <authorList>
            <person name="Anantharaman K."/>
            <person name="Brown C.T."/>
            <person name="Hug L.A."/>
            <person name="Sharon I."/>
            <person name="Castelle C.J."/>
            <person name="Probst A.J."/>
            <person name="Thomas B.C."/>
            <person name="Singh A."/>
            <person name="Wilkins M.J."/>
            <person name="Karaoz U."/>
            <person name="Brodie E.L."/>
            <person name="Williams K.H."/>
            <person name="Hubbard S.S."/>
            <person name="Banfield J.F."/>
        </authorList>
    </citation>
    <scope>NUCLEOTIDE SEQUENCE [LARGE SCALE GENOMIC DNA]</scope>
</reference>
<evidence type="ECO:0000313" key="1">
    <source>
        <dbReference type="EMBL" id="OGL47330.1"/>
    </source>
</evidence>
<evidence type="ECO:0000313" key="2">
    <source>
        <dbReference type="Proteomes" id="UP000178797"/>
    </source>
</evidence>
<organism evidence="1 2">
    <name type="scientific">Candidatus Schekmanbacteria bacterium RBG_16_38_10</name>
    <dbReference type="NCBI Taxonomy" id="1817879"/>
    <lineage>
        <taxon>Bacteria</taxon>
        <taxon>Candidatus Schekmaniibacteriota</taxon>
    </lineage>
</organism>
<accession>A0A1F7S0W9</accession>
<protein>
    <submittedName>
        <fullName evidence="1">Uncharacterized protein</fullName>
    </submittedName>
</protein>
<proteinExistence type="predicted"/>
<gene>
    <name evidence="1" type="ORF">A2W05_09820</name>
</gene>